<keyword evidence="10" id="KW-1185">Reference proteome</keyword>
<dbReference type="InterPro" id="IPR000415">
    <property type="entry name" value="Nitroreductase-like"/>
</dbReference>
<accession>A0ABN6CYN5</accession>
<evidence type="ECO:0000256" key="4">
    <source>
        <dbReference type="ARBA" id="ARBA00022643"/>
    </source>
</evidence>
<gene>
    <name evidence="9" type="ORF">THMIRHAM_20010</name>
</gene>
<feature type="domain" description="Nitroreductase" evidence="8">
    <location>
        <begin position="18"/>
        <end position="205"/>
    </location>
</feature>
<dbReference type="InterPro" id="IPR050627">
    <property type="entry name" value="Nitroreductase/BluB"/>
</dbReference>
<name>A0ABN6CYN5_9GAMM</name>
<comment type="cofactor">
    <cofactor evidence="1">
        <name>FMN</name>
        <dbReference type="ChEBI" id="CHEBI:58210"/>
    </cofactor>
</comment>
<organism evidence="9 10">
    <name type="scientific">Thiomicrorhabdus immobilis</name>
    <dbReference type="NCBI Taxonomy" id="2791037"/>
    <lineage>
        <taxon>Bacteria</taxon>
        <taxon>Pseudomonadati</taxon>
        <taxon>Pseudomonadota</taxon>
        <taxon>Gammaproteobacteria</taxon>
        <taxon>Thiotrichales</taxon>
        <taxon>Piscirickettsiaceae</taxon>
        <taxon>Thiomicrorhabdus</taxon>
    </lineage>
</organism>
<sequence length="225" mass="25738">MSLPISDVQTQLLNAFQFRHACKVMDAERKIPDDVFQTLLESARLSPSSFGFEPWKFLVVQNPELRAKFKPIVWGAQNTLPTASHFVIALARTAKSMRYDSDYIHHMMKDVHGLPDDVIEMRGGFYKTFQESDFDLLSSDRAMFDWATKQTYIALANMMTSAALMEIDTCPIEGFKEKEVNELLGDELGVDTSEFQVAYMLAFGYRVNPQKPKTRQSAAEIIEWF</sequence>
<evidence type="ECO:0000259" key="8">
    <source>
        <dbReference type="Pfam" id="PF00881"/>
    </source>
</evidence>
<evidence type="ECO:0000256" key="5">
    <source>
        <dbReference type="ARBA" id="ARBA00022857"/>
    </source>
</evidence>
<keyword evidence="4" id="KW-0288">FMN</keyword>
<dbReference type="Proteomes" id="UP001054820">
    <property type="component" value="Chromosome"/>
</dbReference>
<dbReference type="SUPFAM" id="SSF55469">
    <property type="entry name" value="FMN-dependent nitroreductase-like"/>
    <property type="match status" value="1"/>
</dbReference>
<dbReference type="InterPro" id="IPR029479">
    <property type="entry name" value="Nitroreductase"/>
</dbReference>
<keyword evidence="7" id="KW-0520">NAD</keyword>
<proteinExistence type="inferred from homology"/>
<keyword evidence="6" id="KW-0560">Oxidoreductase</keyword>
<evidence type="ECO:0000256" key="3">
    <source>
        <dbReference type="ARBA" id="ARBA00022630"/>
    </source>
</evidence>
<evidence type="ECO:0000256" key="2">
    <source>
        <dbReference type="ARBA" id="ARBA00007118"/>
    </source>
</evidence>
<dbReference type="Pfam" id="PF00881">
    <property type="entry name" value="Nitroreductase"/>
    <property type="match status" value="1"/>
</dbReference>
<evidence type="ECO:0000313" key="9">
    <source>
        <dbReference type="EMBL" id="BCN94216.1"/>
    </source>
</evidence>
<dbReference type="PANTHER" id="PTHR23026">
    <property type="entry name" value="NADPH NITROREDUCTASE"/>
    <property type="match status" value="1"/>
</dbReference>
<evidence type="ECO:0000256" key="1">
    <source>
        <dbReference type="ARBA" id="ARBA00001917"/>
    </source>
</evidence>
<reference evidence="9" key="1">
    <citation type="journal article" date="2022" name="Arch. Microbiol.">
        <title>Thiomicrorhabdus immobilis sp. nov., a mesophilic sulfur-oxidizing bacterium isolated from sediment of a brackish lake in northern Japan.</title>
        <authorList>
            <person name="Kojima H."/>
            <person name="Mochizuki J."/>
            <person name="Kanda M."/>
            <person name="Watanabe T."/>
            <person name="Fukui M."/>
        </authorList>
    </citation>
    <scope>NUCLEOTIDE SEQUENCE</scope>
    <source>
        <strain evidence="9">Am19</strain>
    </source>
</reference>
<evidence type="ECO:0000313" key="10">
    <source>
        <dbReference type="Proteomes" id="UP001054820"/>
    </source>
</evidence>
<protein>
    <submittedName>
        <fullName evidence="9">NAD(P)H-dependent oxidoreductase</fullName>
    </submittedName>
</protein>
<dbReference type="Gene3D" id="3.40.109.10">
    <property type="entry name" value="NADH Oxidase"/>
    <property type="match status" value="1"/>
</dbReference>
<evidence type="ECO:0000256" key="6">
    <source>
        <dbReference type="ARBA" id="ARBA00023002"/>
    </source>
</evidence>
<evidence type="ECO:0000256" key="7">
    <source>
        <dbReference type="ARBA" id="ARBA00023027"/>
    </source>
</evidence>
<dbReference type="EMBL" id="AP024202">
    <property type="protein sequence ID" value="BCN94216.1"/>
    <property type="molecule type" value="Genomic_DNA"/>
</dbReference>
<dbReference type="CDD" id="cd02149">
    <property type="entry name" value="NfsB-like"/>
    <property type="match status" value="1"/>
</dbReference>
<keyword evidence="3" id="KW-0285">Flavoprotein</keyword>
<dbReference type="InterPro" id="IPR033878">
    <property type="entry name" value="NfsB-like"/>
</dbReference>
<keyword evidence="5" id="KW-0521">NADP</keyword>
<comment type="similarity">
    <text evidence="2">Belongs to the nitroreductase family.</text>
</comment>
<dbReference type="PANTHER" id="PTHR23026:SF125">
    <property type="entry name" value="OXYGEN-INSENSITIVE NAD(P)H NITROREDUCTASE"/>
    <property type="match status" value="1"/>
</dbReference>
<dbReference type="RefSeq" id="WP_237261686.1">
    <property type="nucleotide sequence ID" value="NZ_AP024202.1"/>
</dbReference>